<proteinExistence type="inferred from homology"/>
<dbReference type="GO" id="GO:0009267">
    <property type="term" value="P:cellular response to starvation"/>
    <property type="evidence" value="ECO:0007669"/>
    <property type="project" value="TreeGrafter"/>
</dbReference>
<comment type="subcellular location">
    <subcellularLocation>
        <location evidence="1">Cytoplasm</location>
    </subcellularLocation>
</comment>
<dbReference type="GO" id="GO:1904263">
    <property type="term" value="P:positive regulation of TORC1 signaling"/>
    <property type="evidence" value="ECO:0007669"/>
    <property type="project" value="TreeGrafter"/>
</dbReference>
<organism evidence="9">
    <name type="scientific">Strongyloides stercoralis</name>
    <name type="common">Threadworm</name>
    <dbReference type="NCBI Taxonomy" id="6248"/>
    <lineage>
        <taxon>Eukaryota</taxon>
        <taxon>Metazoa</taxon>
        <taxon>Ecdysozoa</taxon>
        <taxon>Nematoda</taxon>
        <taxon>Chromadorea</taxon>
        <taxon>Rhabditida</taxon>
        <taxon>Tylenchina</taxon>
        <taxon>Panagrolaimomorpha</taxon>
        <taxon>Strongyloidoidea</taxon>
        <taxon>Strongyloididae</taxon>
        <taxon>Strongyloides</taxon>
    </lineage>
</organism>
<keyword evidence="3" id="KW-0963">Cytoplasm</keyword>
<comment type="catalytic activity">
    <reaction evidence="6">
        <text>GTP + H2O = GDP + phosphate + H(+)</text>
        <dbReference type="Rhea" id="RHEA:19669"/>
        <dbReference type="ChEBI" id="CHEBI:15377"/>
        <dbReference type="ChEBI" id="CHEBI:15378"/>
        <dbReference type="ChEBI" id="CHEBI:37565"/>
        <dbReference type="ChEBI" id="CHEBI:43474"/>
        <dbReference type="ChEBI" id="CHEBI:58189"/>
    </reaction>
    <physiologicalReaction direction="left-to-right" evidence="6">
        <dbReference type="Rhea" id="RHEA:19670"/>
    </physiologicalReaction>
</comment>
<protein>
    <submittedName>
        <fullName evidence="9 10">GTP-binding protein</fullName>
    </submittedName>
</protein>
<dbReference type="PANTHER" id="PTHR11259">
    <property type="entry name" value="RAS-RELATED GTP BINDING RAG/GTR YEAST"/>
    <property type="match status" value="1"/>
</dbReference>
<dbReference type="FunFam" id="3.30.450.190:FF:000002">
    <property type="entry name" value="Ras-related GTP-binding protein A"/>
    <property type="match status" value="1"/>
</dbReference>
<dbReference type="SUPFAM" id="SSF52540">
    <property type="entry name" value="P-loop containing nucleoside triphosphate hydrolases"/>
    <property type="match status" value="1"/>
</dbReference>
<accession>A0A0K0EI45</accession>
<evidence type="ECO:0000313" key="8">
    <source>
        <dbReference type="Proteomes" id="UP000035681"/>
    </source>
</evidence>
<evidence type="ECO:0000256" key="5">
    <source>
        <dbReference type="ARBA" id="ARBA00023134"/>
    </source>
</evidence>
<evidence type="ECO:0000256" key="1">
    <source>
        <dbReference type="ARBA" id="ARBA00004496"/>
    </source>
</evidence>
<evidence type="ECO:0000313" key="10">
    <source>
        <dbReference type="WBParaSite" id="TCONS_00004014.p1"/>
    </source>
</evidence>
<keyword evidence="5 7" id="KW-0342">GTP-binding</keyword>
<dbReference type="Proteomes" id="UP000035681">
    <property type="component" value="Unplaced"/>
</dbReference>
<dbReference type="WBParaSite" id="SSTP_0000915200.1">
    <property type="protein sequence ID" value="SSTP_0000915200.1"/>
    <property type="gene ID" value="SSTP_0000915200"/>
</dbReference>
<evidence type="ECO:0000256" key="3">
    <source>
        <dbReference type="ARBA" id="ARBA00022490"/>
    </source>
</evidence>
<dbReference type="GO" id="GO:0003924">
    <property type="term" value="F:GTPase activity"/>
    <property type="evidence" value="ECO:0007669"/>
    <property type="project" value="TreeGrafter"/>
</dbReference>
<dbReference type="GO" id="GO:1990131">
    <property type="term" value="C:Gtr1-Gtr2 GTPase complex"/>
    <property type="evidence" value="ECO:0007669"/>
    <property type="project" value="TreeGrafter"/>
</dbReference>
<dbReference type="FunFam" id="3.40.50.300:FF:000488">
    <property type="entry name" value="Small monomeric GTPase (Gtr1)"/>
    <property type="match status" value="1"/>
</dbReference>
<dbReference type="InterPro" id="IPR039397">
    <property type="entry name" value="RagA/B"/>
</dbReference>
<keyword evidence="8" id="KW-1185">Reference proteome</keyword>
<reference evidence="9" key="1">
    <citation type="submission" date="2015-08" db="UniProtKB">
        <authorList>
            <consortium name="WormBaseParasite"/>
        </authorList>
    </citation>
    <scope>IDENTIFICATION</scope>
</reference>
<evidence type="ECO:0000256" key="6">
    <source>
        <dbReference type="ARBA" id="ARBA00049117"/>
    </source>
</evidence>
<dbReference type="WBParaSite" id="TCONS_00004014.p1">
    <property type="protein sequence ID" value="TCONS_00004014.p1"/>
    <property type="gene ID" value="XLOC_000881"/>
</dbReference>
<dbReference type="CDD" id="cd11384">
    <property type="entry name" value="RagA_like"/>
    <property type="match status" value="1"/>
</dbReference>
<dbReference type="GO" id="GO:0005764">
    <property type="term" value="C:lysosome"/>
    <property type="evidence" value="ECO:0007669"/>
    <property type="project" value="TreeGrafter"/>
</dbReference>
<evidence type="ECO:0000313" key="9">
    <source>
        <dbReference type="WBParaSite" id="SSTP_0000915200.1"/>
    </source>
</evidence>
<dbReference type="Gene3D" id="3.30.450.190">
    <property type="match status" value="1"/>
</dbReference>
<dbReference type="STRING" id="6248.A0A0K0EI45"/>
<dbReference type="InterPro" id="IPR006762">
    <property type="entry name" value="Gtr1_RagA"/>
</dbReference>
<sequence length="316" mass="36357">MTNKNKVLLMGKSGSGKTSMRSIIFANYIARDTNRIGPTVDVEHAHVRFLGNLVLHLWDCGGQEMFMEKYLHSQAEHVFKGASVLIYVFDINSKDEKDYCYYKKCIEALLKYSPTAHIFLLLHKIDLVDFNSRDVVFKNKLQTILDETPIMKASEKKELEKFCFMSSIWDETLYKAWSNIVHKLVPSIDRMEKFLIQFGEIIEASEILLFEKATFLVIAKAEIEMHEDTQRFEKLSNIIKQFKLSVSRIGSTFDSLQVRQEDFALFINTFTENTYIMVVVPDGSISTATMLVNINSAKKQLEIALAKEGETLDDKF</sequence>
<keyword evidence="4 7" id="KW-0547">Nucleotide-binding</keyword>
<dbReference type="Pfam" id="PF04670">
    <property type="entry name" value="Gtr1_RagA"/>
    <property type="match status" value="1"/>
</dbReference>
<dbReference type="GO" id="GO:0010507">
    <property type="term" value="P:negative regulation of autophagy"/>
    <property type="evidence" value="ECO:0007669"/>
    <property type="project" value="TreeGrafter"/>
</dbReference>
<dbReference type="AlphaFoldDB" id="A0A0K0EI45"/>
<dbReference type="PANTHER" id="PTHR11259:SF1">
    <property type="entry name" value="RAS-RELATED GTP-BINDING PROTEIN"/>
    <property type="match status" value="1"/>
</dbReference>
<name>A0A0K0EI45_STRER</name>
<evidence type="ECO:0000256" key="4">
    <source>
        <dbReference type="ARBA" id="ARBA00022741"/>
    </source>
</evidence>
<comment type="similarity">
    <text evidence="2 7">Belongs to the GTR/RAG GTP-binding protein family.</text>
</comment>
<dbReference type="Gene3D" id="3.40.50.300">
    <property type="entry name" value="P-loop containing nucleotide triphosphate hydrolases"/>
    <property type="match status" value="1"/>
</dbReference>
<dbReference type="GO" id="GO:0005525">
    <property type="term" value="F:GTP binding"/>
    <property type="evidence" value="ECO:0007669"/>
    <property type="project" value="UniProtKB-UniRule"/>
</dbReference>
<dbReference type="InterPro" id="IPR027417">
    <property type="entry name" value="P-loop_NTPase"/>
</dbReference>
<evidence type="ECO:0000256" key="2">
    <source>
        <dbReference type="ARBA" id="ARBA00007756"/>
    </source>
</evidence>
<dbReference type="GO" id="GO:0005634">
    <property type="term" value="C:nucleus"/>
    <property type="evidence" value="ECO:0007669"/>
    <property type="project" value="TreeGrafter"/>
</dbReference>
<evidence type="ECO:0000256" key="7">
    <source>
        <dbReference type="RuleBase" id="RU367014"/>
    </source>
</evidence>